<keyword evidence="4" id="KW-0067">ATP-binding</keyword>
<organism evidence="7 8">
    <name type="scientific">Cylindrospermopsis raciborskii CS-506_A</name>
    <dbReference type="NCBI Taxonomy" id="2585140"/>
    <lineage>
        <taxon>Bacteria</taxon>
        <taxon>Bacillati</taxon>
        <taxon>Cyanobacteriota</taxon>
        <taxon>Cyanophyceae</taxon>
        <taxon>Nostocales</taxon>
        <taxon>Aphanizomenonaceae</taxon>
        <taxon>Cylindrospermopsis</taxon>
    </lineage>
</organism>
<dbReference type="Pfam" id="PF13476">
    <property type="entry name" value="AAA_23"/>
    <property type="match status" value="1"/>
</dbReference>
<evidence type="ECO:0000256" key="1">
    <source>
        <dbReference type="ARBA" id="ARBA00022490"/>
    </source>
</evidence>
<dbReference type="PANTHER" id="PTHR32182:SF0">
    <property type="entry name" value="DNA REPLICATION AND REPAIR PROTEIN RECF"/>
    <property type="match status" value="1"/>
</dbReference>
<dbReference type="InterPro" id="IPR027417">
    <property type="entry name" value="P-loop_NTPase"/>
</dbReference>
<keyword evidence="1" id="KW-0963">Cytoplasm</keyword>
<dbReference type="PROSITE" id="PS00617">
    <property type="entry name" value="RECF_1"/>
    <property type="match status" value="1"/>
</dbReference>
<evidence type="ECO:0000256" key="4">
    <source>
        <dbReference type="ARBA" id="ARBA00022840"/>
    </source>
</evidence>
<dbReference type="PANTHER" id="PTHR32182">
    <property type="entry name" value="DNA REPLICATION AND REPAIR PROTEIN RECF"/>
    <property type="match status" value="1"/>
</dbReference>
<evidence type="ECO:0000256" key="3">
    <source>
        <dbReference type="ARBA" id="ARBA00022741"/>
    </source>
</evidence>
<dbReference type="GO" id="GO:0016887">
    <property type="term" value="F:ATP hydrolysis activity"/>
    <property type="evidence" value="ECO:0007669"/>
    <property type="project" value="InterPro"/>
</dbReference>
<gene>
    <name evidence="7" type="ORF">FHK98_13345</name>
</gene>
<dbReference type="InterPro" id="IPR001238">
    <property type="entry name" value="DNA-binding_RecF"/>
</dbReference>
<dbReference type="AlphaFoldDB" id="A0A838WUT8"/>
<accession>A0A838WUT8</accession>
<comment type="caution">
    <text evidence="7">The sequence shown here is derived from an EMBL/GenBank/DDBJ whole genome shotgun (WGS) entry which is preliminary data.</text>
</comment>
<feature type="non-terminal residue" evidence="7">
    <location>
        <position position="205"/>
    </location>
</feature>
<keyword evidence="2" id="KW-0235">DNA replication</keyword>
<keyword evidence="5" id="KW-0238">DNA-binding</keyword>
<dbReference type="GO" id="GO:0006260">
    <property type="term" value="P:DNA replication"/>
    <property type="evidence" value="ECO:0007669"/>
    <property type="project" value="UniProtKB-KW"/>
</dbReference>
<dbReference type="Gene3D" id="1.20.1050.90">
    <property type="entry name" value="RecF/RecN/SMC, N-terminal domain"/>
    <property type="match status" value="1"/>
</dbReference>
<dbReference type="GO" id="GO:0006302">
    <property type="term" value="P:double-strand break repair"/>
    <property type="evidence" value="ECO:0007669"/>
    <property type="project" value="InterPro"/>
</dbReference>
<evidence type="ECO:0000256" key="5">
    <source>
        <dbReference type="ARBA" id="ARBA00023125"/>
    </source>
</evidence>
<dbReference type="Gene3D" id="3.40.50.300">
    <property type="entry name" value="P-loop containing nucleotide triphosphate hydrolases"/>
    <property type="match status" value="1"/>
</dbReference>
<feature type="domain" description="Rad50/SbcC-type AAA" evidence="6">
    <location>
        <begin position="3"/>
        <end position="48"/>
    </location>
</feature>
<dbReference type="GO" id="GO:0005524">
    <property type="term" value="F:ATP binding"/>
    <property type="evidence" value="ECO:0007669"/>
    <property type="project" value="UniProtKB-KW"/>
</dbReference>
<name>A0A838WUT8_9CYAN</name>
<sequence>MERIQLTSYRNYTAARIEAGPEPVVLCGPNGSGKTNLLEAISLLTAGQGLRRAPYPELARMGADGWSVAARLHTPLGAVDIGTGLLPGQDAGRAGRTVRIDGETQSAGALGDLVEIMWVTPAMDGLFTGAASERRRFLDRLIACFDPGYRKLLNQYERAMQQRNRLLADNVQDAARFEGFERVMSEAGVAIAAARAAAVAELSQA</sequence>
<dbReference type="HAMAP" id="MF_00365">
    <property type="entry name" value="RecF"/>
    <property type="match status" value="1"/>
</dbReference>
<dbReference type="InterPro" id="IPR018078">
    <property type="entry name" value="DNA-binding_RecF_CS"/>
</dbReference>
<dbReference type="SUPFAM" id="SSF52540">
    <property type="entry name" value="P-loop containing nucleoside triphosphate hydrolases"/>
    <property type="match status" value="1"/>
</dbReference>
<keyword evidence="3" id="KW-0547">Nucleotide-binding</keyword>
<reference evidence="7 8" key="1">
    <citation type="journal article" date="2020" name="J. Appl. Phycol.">
        <title>Morphological changes and genome evolution in Raphidiopsis raciborskii CS-506 after 23 years in culture.</title>
        <authorList>
            <person name="Willis A."/>
            <person name="Bent S.J."/>
            <person name="Jameson I.D."/>
        </authorList>
    </citation>
    <scope>NUCLEOTIDE SEQUENCE [LARGE SCALE GENOMIC DNA]</scope>
    <source>
        <strain evidence="7 8">CS-506_A</strain>
    </source>
</reference>
<evidence type="ECO:0000313" key="7">
    <source>
        <dbReference type="EMBL" id="MBA4466443.1"/>
    </source>
</evidence>
<dbReference type="EMBL" id="VDFG01000888">
    <property type="protein sequence ID" value="MBA4466443.1"/>
    <property type="molecule type" value="Genomic_DNA"/>
</dbReference>
<dbReference type="InterPro" id="IPR038729">
    <property type="entry name" value="Rad50/SbcC_AAA"/>
</dbReference>
<dbReference type="InterPro" id="IPR042174">
    <property type="entry name" value="RecF_2"/>
</dbReference>
<evidence type="ECO:0000256" key="2">
    <source>
        <dbReference type="ARBA" id="ARBA00022705"/>
    </source>
</evidence>
<proteinExistence type="inferred from homology"/>
<evidence type="ECO:0000259" key="6">
    <source>
        <dbReference type="Pfam" id="PF13476"/>
    </source>
</evidence>
<dbReference type="GO" id="GO:0003697">
    <property type="term" value="F:single-stranded DNA binding"/>
    <property type="evidence" value="ECO:0007669"/>
    <property type="project" value="InterPro"/>
</dbReference>
<protein>
    <submittedName>
        <fullName evidence="7">AAA family ATPase</fullName>
    </submittedName>
</protein>
<dbReference type="Proteomes" id="UP000538075">
    <property type="component" value="Unassembled WGS sequence"/>
</dbReference>
<evidence type="ECO:0000313" key="8">
    <source>
        <dbReference type="Proteomes" id="UP000538075"/>
    </source>
</evidence>
<dbReference type="GO" id="GO:0000731">
    <property type="term" value="P:DNA synthesis involved in DNA repair"/>
    <property type="evidence" value="ECO:0007669"/>
    <property type="project" value="TreeGrafter"/>
</dbReference>